<dbReference type="AlphaFoldDB" id="A0AAD9YZB3"/>
<accession>A0AAD9YZB3</accession>
<feature type="region of interest" description="Disordered" evidence="1">
    <location>
        <begin position="47"/>
        <end position="76"/>
    </location>
</feature>
<keyword evidence="3" id="KW-1185">Reference proteome</keyword>
<dbReference type="PANTHER" id="PTHR40619:SF3">
    <property type="entry name" value="FUNGAL STAND N-TERMINAL GOODBYE DOMAIN-CONTAINING PROTEIN"/>
    <property type="match status" value="1"/>
</dbReference>
<comment type="caution">
    <text evidence="2">The sequence shown here is derived from an EMBL/GenBank/DDBJ whole genome shotgun (WGS) entry which is preliminary data.</text>
</comment>
<evidence type="ECO:0000256" key="1">
    <source>
        <dbReference type="SAM" id="MobiDB-lite"/>
    </source>
</evidence>
<evidence type="ECO:0000313" key="2">
    <source>
        <dbReference type="EMBL" id="KAK3167478.1"/>
    </source>
</evidence>
<protein>
    <submittedName>
        <fullName evidence="2">Uncharacterized protein</fullName>
    </submittedName>
</protein>
<sequence>MDITPEHNKYRDIVESYVQNRLPEDGLHSSFQHLSDVPTIDTRLSPPAYSQTSPDLPKLVIEGDGESESGEEDDMQTSIKEVYQDADTRTERFKEAAKAYEQAAVDADPKYISKFDWQHAHTWEEVLDEVEKAVNSNKDASRLWERILKAAFKQESYEAGLDEKIGLMDVYSRRFKDLAVECSYQTQKETLGGVKTFNRRARRHHKHFMQEIARSRSEATLRHIETSNIVRAEGENHQRSFRSLEEEVVQLRADHAVLHTQLEEKFDRDSAEKKAMAKYIKKVLKDFASSNPRIDPRTNDIRRPLKPQDKRKYELAALKKLRSYATELVLAVLGFEEAVLLNDIEVNLRFVWTLQQSAQDRAVSLMESLKLQTWLISIDPSALFVNGNYDGAARQSPLSYVCTKLIDSICAWTDGMRPKYPSILAQAFFCGQHMELDDPENGPCGMMRSLLSQLILSYKAFDLPSLEALSSLNSDDVQELMGAYSLLIEKLPRRCFVFCVIDGISLYEDSPKRCKQAEEALHALLEVMESCRPKGCIFKLLATSPGISRALYREFEDEETIWMPDNIESHGGLTPMKWSASTGNYVDEWLGESLD</sequence>
<dbReference type="Proteomes" id="UP001276659">
    <property type="component" value="Unassembled WGS sequence"/>
</dbReference>
<dbReference type="EMBL" id="JASNWA010000011">
    <property type="protein sequence ID" value="KAK3167478.1"/>
    <property type="molecule type" value="Genomic_DNA"/>
</dbReference>
<reference evidence="2" key="1">
    <citation type="submission" date="2022-11" db="EMBL/GenBank/DDBJ databases">
        <title>Chromosomal genome sequence assembly and mating type (MAT) locus characterization of the leprose asexual lichenized fungus Lepraria neglecta (Nyl.) Erichsen.</title>
        <authorList>
            <person name="Allen J.L."/>
            <person name="Pfeffer B."/>
        </authorList>
    </citation>
    <scope>NUCLEOTIDE SEQUENCE</scope>
    <source>
        <strain evidence="2">Allen 5258</strain>
    </source>
</reference>
<evidence type="ECO:0000313" key="3">
    <source>
        <dbReference type="Proteomes" id="UP001276659"/>
    </source>
</evidence>
<name>A0AAD9YZB3_9LECA</name>
<gene>
    <name evidence="2" type="ORF">OEA41_010605</name>
</gene>
<organism evidence="2 3">
    <name type="scientific">Lepraria neglecta</name>
    <dbReference type="NCBI Taxonomy" id="209136"/>
    <lineage>
        <taxon>Eukaryota</taxon>
        <taxon>Fungi</taxon>
        <taxon>Dikarya</taxon>
        <taxon>Ascomycota</taxon>
        <taxon>Pezizomycotina</taxon>
        <taxon>Lecanoromycetes</taxon>
        <taxon>OSLEUM clade</taxon>
        <taxon>Lecanoromycetidae</taxon>
        <taxon>Lecanorales</taxon>
        <taxon>Lecanorineae</taxon>
        <taxon>Stereocaulaceae</taxon>
        <taxon>Lepraria</taxon>
    </lineage>
</organism>
<proteinExistence type="predicted"/>
<dbReference type="PANTHER" id="PTHR40619">
    <property type="entry name" value="FUNGAL STAND N-TERMINAL GOODBYE DOMAIN-CONTAINING PROTEIN"/>
    <property type="match status" value="1"/>
</dbReference>
<feature type="compositionally biased region" description="Acidic residues" evidence="1">
    <location>
        <begin position="63"/>
        <end position="75"/>
    </location>
</feature>